<dbReference type="InterPro" id="IPR027275">
    <property type="entry name" value="PRC-brl_dom"/>
</dbReference>
<dbReference type="Pfam" id="PF05239">
    <property type="entry name" value="PRC"/>
    <property type="match status" value="1"/>
</dbReference>
<feature type="signal peptide" evidence="2">
    <location>
        <begin position="1"/>
        <end position="21"/>
    </location>
</feature>
<feature type="compositionally biased region" description="Polar residues" evidence="1">
    <location>
        <begin position="160"/>
        <end position="171"/>
    </location>
</feature>
<accession>W9H9E3</accession>
<dbReference type="STRING" id="1385369.N825_27530"/>
<dbReference type="RefSeq" id="WP_037448996.1">
    <property type="nucleotide sequence ID" value="NZ_AVFL01000004.1"/>
</dbReference>
<keyword evidence="2" id="KW-0732">Signal</keyword>
<feature type="domain" description="PRC-barrel" evidence="3">
    <location>
        <begin position="66"/>
        <end position="132"/>
    </location>
</feature>
<dbReference type="Proteomes" id="UP000019486">
    <property type="component" value="Unassembled WGS sequence"/>
</dbReference>
<comment type="caution">
    <text evidence="4">The sequence shown here is derived from an EMBL/GenBank/DDBJ whole genome shotgun (WGS) entry which is preliminary data.</text>
</comment>
<feature type="region of interest" description="Disordered" evidence="1">
    <location>
        <begin position="159"/>
        <end position="200"/>
    </location>
</feature>
<dbReference type="PATRIC" id="fig|1385369.3.peg.1445"/>
<keyword evidence="5" id="KW-1185">Reference proteome</keyword>
<evidence type="ECO:0000313" key="4">
    <source>
        <dbReference type="EMBL" id="EWY41302.1"/>
    </source>
</evidence>
<dbReference type="PANTHER" id="PTHR36505:SF1">
    <property type="entry name" value="BLR1072 PROTEIN"/>
    <property type="match status" value="1"/>
</dbReference>
<evidence type="ECO:0000256" key="2">
    <source>
        <dbReference type="SAM" id="SignalP"/>
    </source>
</evidence>
<feature type="compositionally biased region" description="Gly residues" evidence="1">
    <location>
        <begin position="189"/>
        <end position="200"/>
    </location>
</feature>
<name>W9H9E3_9PROT</name>
<sequence length="200" mass="19869">MRKELIGAASALALMTGAAFAQGTSTTEPSSPTANPPAVAAPSAMDTAPMTGESANSALSTTGSTMDQASAEDLIGKDVMGSDGEKIGSVQDVILDPTSGSAEQVVISSGGFLGIGAKQIAVNYGQVKVQADADGDEDHLTVSRMTQADVEGMPEFEYNDTMTSFNKSGDTGATADQHGTTPGAAGISGANGGTTSGNTQ</sequence>
<dbReference type="SUPFAM" id="SSF50346">
    <property type="entry name" value="PRC-barrel domain"/>
    <property type="match status" value="1"/>
</dbReference>
<feature type="region of interest" description="Disordered" evidence="1">
    <location>
        <begin position="23"/>
        <end position="67"/>
    </location>
</feature>
<dbReference type="Gene3D" id="2.30.30.240">
    <property type="entry name" value="PRC-barrel domain"/>
    <property type="match status" value="1"/>
</dbReference>
<reference evidence="4 5" key="1">
    <citation type="submission" date="2013-08" db="EMBL/GenBank/DDBJ databases">
        <title>The genome sequence of Skermanella stibiiresistens.</title>
        <authorList>
            <person name="Zhu W."/>
            <person name="Wang G."/>
        </authorList>
    </citation>
    <scope>NUCLEOTIDE SEQUENCE [LARGE SCALE GENOMIC DNA]</scope>
    <source>
        <strain evidence="4 5">SB22</strain>
    </source>
</reference>
<dbReference type="PANTHER" id="PTHR36505">
    <property type="entry name" value="BLR1072 PROTEIN"/>
    <property type="match status" value="1"/>
</dbReference>
<gene>
    <name evidence="4" type="ORF">N825_27530</name>
</gene>
<evidence type="ECO:0000313" key="5">
    <source>
        <dbReference type="Proteomes" id="UP000019486"/>
    </source>
</evidence>
<dbReference type="InterPro" id="IPR011033">
    <property type="entry name" value="PRC_barrel-like_sf"/>
</dbReference>
<dbReference type="AlphaFoldDB" id="W9H9E3"/>
<feature type="compositionally biased region" description="Polar residues" evidence="1">
    <location>
        <begin position="53"/>
        <end position="67"/>
    </location>
</feature>
<dbReference type="EMBL" id="AVFL01000004">
    <property type="protein sequence ID" value="EWY41302.1"/>
    <property type="molecule type" value="Genomic_DNA"/>
</dbReference>
<evidence type="ECO:0000259" key="3">
    <source>
        <dbReference type="Pfam" id="PF05239"/>
    </source>
</evidence>
<proteinExistence type="predicted"/>
<evidence type="ECO:0000256" key="1">
    <source>
        <dbReference type="SAM" id="MobiDB-lite"/>
    </source>
</evidence>
<dbReference type="OrthoDB" id="8021018at2"/>
<protein>
    <recommendedName>
        <fullName evidence="3">PRC-barrel domain-containing protein</fullName>
    </recommendedName>
</protein>
<feature type="chain" id="PRO_5004920957" description="PRC-barrel domain-containing protein" evidence="2">
    <location>
        <begin position="22"/>
        <end position="200"/>
    </location>
</feature>
<organism evidence="4 5">
    <name type="scientific">Skermanella stibiiresistens SB22</name>
    <dbReference type="NCBI Taxonomy" id="1385369"/>
    <lineage>
        <taxon>Bacteria</taxon>
        <taxon>Pseudomonadati</taxon>
        <taxon>Pseudomonadota</taxon>
        <taxon>Alphaproteobacteria</taxon>
        <taxon>Rhodospirillales</taxon>
        <taxon>Azospirillaceae</taxon>
        <taxon>Skermanella</taxon>
    </lineage>
</organism>
<feature type="compositionally biased region" description="Polar residues" evidence="1">
    <location>
        <begin position="23"/>
        <end position="33"/>
    </location>
</feature>